<keyword evidence="3" id="KW-1185">Reference proteome</keyword>
<dbReference type="OrthoDB" id="9814057at2"/>
<comment type="caution">
    <text evidence="2">The sequence shown here is derived from an EMBL/GenBank/DDBJ whole genome shotgun (WGS) entry which is preliminary data.</text>
</comment>
<dbReference type="RefSeq" id="WP_006969384.1">
    <property type="nucleotide sequence ID" value="NZ_ABCS01000003.1"/>
</dbReference>
<dbReference type="EMBL" id="ABCS01000003">
    <property type="protein sequence ID" value="EDM81414.1"/>
    <property type="molecule type" value="Genomic_DNA"/>
</dbReference>
<dbReference type="AlphaFoldDB" id="A6FY35"/>
<evidence type="ECO:0000313" key="2">
    <source>
        <dbReference type="EMBL" id="EDM81414.1"/>
    </source>
</evidence>
<gene>
    <name evidence="2" type="ORF">PPSIR1_39525</name>
</gene>
<proteinExistence type="predicted"/>
<organism evidence="2 3">
    <name type="scientific">Plesiocystis pacifica SIR-1</name>
    <dbReference type="NCBI Taxonomy" id="391625"/>
    <lineage>
        <taxon>Bacteria</taxon>
        <taxon>Pseudomonadati</taxon>
        <taxon>Myxococcota</taxon>
        <taxon>Polyangia</taxon>
        <taxon>Nannocystales</taxon>
        <taxon>Nannocystaceae</taxon>
        <taxon>Plesiocystis</taxon>
    </lineage>
</organism>
<accession>A6FY35</accession>
<reference evidence="2 3" key="1">
    <citation type="submission" date="2007-06" db="EMBL/GenBank/DDBJ databases">
        <authorList>
            <person name="Shimkets L."/>
            <person name="Ferriera S."/>
            <person name="Johnson J."/>
            <person name="Kravitz S."/>
            <person name="Beeson K."/>
            <person name="Sutton G."/>
            <person name="Rogers Y.-H."/>
            <person name="Friedman R."/>
            <person name="Frazier M."/>
            <person name="Venter J.C."/>
        </authorList>
    </citation>
    <scope>NUCLEOTIDE SEQUENCE [LARGE SCALE GENOMIC DNA]</scope>
    <source>
        <strain evidence="2 3">SIR-1</strain>
    </source>
</reference>
<sequence length="231" mass="25157">MSIQVDQLPITSPCPINLDRSGVSAKDRQMFCEHCTKDVHLLSQMTESEARALMNREAGKDICVSYVPRSDGSIRFRPEPAFVPATALTRAQTRAPTVRANHRLSLALGGMLLAACTPHGDAEPKQDPLRVEVPADEVIPCDDDGSNEPEPDYAVAGGLRAEPIELEPVEGGLVPPELEPVDEPKDEPCDEPGADREPEQAKRPKDPSKHREMHRRGGLRAPADLDPLGDL</sequence>
<name>A6FY35_9BACT</name>
<feature type="compositionally biased region" description="Basic and acidic residues" evidence="1">
    <location>
        <begin position="182"/>
        <end position="210"/>
    </location>
</feature>
<evidence type="ECO:0000256" key="1">
    <source>
        <dbReference type="SAM" id="MobiDB-lite"/>
    </source>
</evidence>
<evidence type="ECO:0000313" key="3">
    <source>
        <dbReference type="Proteomes" id="UP000005801"/>
    </source>
</evidence>
<dbReference type="Proteomes" id="UP000005801">
    <property type="component" value="Unassembled WGS sequence"/>
</dbReference>
<feature type="region of interest" description="Disordered" evidence="1">
    <location>
        <begin position="161"/>
        <end position="231"/>
    </location>
</feature>
<protein>
    <submittedName>
        <fullName evidence="2">Uncharacterized protein</fullName>
    </submittedName>
</protein>